<keyword evidence="3" id="KW-1185">Reference proteome</keyword>
<dbReference type="InterPro" id="IPR036390">
    <property type="entry name" value="WH_DNA-bd_sf"/>
</dbReference>
<name>A0A934SJ93_9RHOB</name>
<feature type="domain" description="HTH arsR-type" evidence="1">
    <location>
        <begin position="1"/>
        <end position="93"/>
    </location>
</feature>
<comment type="caution">
    <text evidence="2">The sequence shown here is derived from an EMBL/GenBank/DDBJ whole genome shotgun (WGS) entry which is preliminary data.</text>
</comment>
<dbReference type="NCBIfam" id="NF033788">
    <property type="entry name" value="HTH_metalloreg"/>
    <property type="match status" value="1"/>
</dbReference>
<accession>A0A934SJ93</accession>
<dbReference type="Proteomes" id="UP000640485">
    <property type="component" value="Unassembled WGS sequence"/>
</dbReference>
<organism evidence="2 3">
    <name type="scientific">Paracoccus caeni</name>
    <dbReference type="NCBI Taxonomy" id="657651"/>
    <lineage>
        <taxon>Bacteria</taxon>
        <taxon>Pseudomonadati</taxon>
        <taxon>Pseudomonadota</taxon>
        <taxon>Alphaproteobacteria</taxon>
        <taxon>Rhodobacterales</taxon>
        <taxon>Paracoccaceae</taxon>
        <taxon>Paracoccus</taxon>
    </lineage>
</organism>
<dbReference type="InterPro" id="IPR001845">
    <property type="entry name" value="HTH_ArsR_DNA-bd_dom"/>
</dbReference>
<dbReference type="PANTHER" id="PTHR38600:SF2">
    <property type="entry name" value="SLL0088 PROTEIN"/>
    <property type="match status" value="1"/>
</dbReference>
<proteinExistence type="predicted"/>
<dbReference type="InterPro" id="IPR011991">
    <property type="entry name" value="ArsR-like_HTH"/>
</dbReference>
<dbReference type="AlphaFoldDB" id="A0A934SJ93"/>
<dbReference type="SUPFAM" id="SSF46785">
    <property type="entry name" value="Winged helix' DNA-binding domain"/>
    <property type="match status" value="1"/>
</dbReference>
<dbReference type="Pfam" id="PF12840">
    <property type="entry name" value="HTH_20"/>
    <property type="match status" value="1"/>
</dbReference>
<dbReference type="PANTHER" id="PTHR38600">
    <property type="entry name" value="TRANSCRIPTIONAL REGULATORY PROTEIN"/>
    <property type="match status" value="1"/>
</dbReference>
<sequence length="108" mass="12479">MNHHDADTLFKSLGDPTRRRLFEHLCVKGEQSVRALTDRAGISQPAVSKHLFVLKEAGLVTGQQRGRETHYTAQADGLRSLVDWTDRMTRFWEAKFDRLDVLLKRMDQ</sequence>
<dbReference type="PRINTS" id="PR00778">
    <property type="entry name" value="HTHARSR"/>
</dbReference>
<dbReference type="CDD" id="cd00090">
    <property type="entry name" value="HTH_ARSR"/>
    <property type="match status" value="1"/>
</dbReference>
<evidence type="ECO:0000313" key="3">
    <source>
        <dbReference type="Proteomes" id="UP000640485"/>
    </source>
</evidence>
<dbReference type="InterPro" id="IPR036388">
    <property type="entry name" value="WH-like_DNA-bd_sf"/>
</dbReference>
<dbReference type="Gene3D" id="1.10.10.10">
    <property type="entry name" value="Winged helix-like DNA-binding domain superfamily/Winged helix DNA-binding domain"/>
    <property type="match status" value="1"/>
</dbReference>
<dbReference type="GO" id="GO:0003700">
    <property type="term" value="F:DNA-binding transcription factor activity"/>
    <property type="evidence" value="ECO:0007669"/>
    <property type="project" value="InterPro"/>
</dbReference>
<reference evidence="2" key="1">
    <citation type="submission" date="2021-01" db="EMBL/GenBank/DDBJ databases">
        <title>Paracoccus amoyensis sp. nov., isolated from the surface seawater along the coast of Xiamen Island, China.</title>
        <authorList>
            <person name="Lyu L."/>
        </authorList>
    </citation>
    <scope>NUCLEOTIDE SEQUENCE</scope>
    <source>
        <strain evidence="2">MJ17</strain>
    </source>
</reference>
<protein>
    <submittedName>
        <fullName evidence="2">Helix-turn-helix transcriptional regulator</fullName>
    </submittedName>
</protein>
<gene>
    <name evidence="2" type="ORF">JJJ17_09470</name>
</gene>
<evidence type="ECO:0000313" key="2">
    <source>
        <dbReference type="EMBL" id="MBK4216154.1"/>
    </source>
</evidence>
<dbReference type="EMBL" id="JAEPRQ010000002">
    <property type="protein sequence ID" value="MBK4216154.1"/>
    <property type="molecule type" value="Genomic_DNA"/>
</dbReference>
<evidence type="ECO:0000259" key="1">
    <source>
        <dbReference type="PROSITE" id="PS50987"/>
    </source>
</evidence>
<dbReference type="RefSeq" id="WP_200685738.1">
    <property type="nucleotide sequence ID" value="NZ_JAEPRQ010000002.1"/>
</dbReference>
<dbReference type="PROSITE" id="PS50987">
    <property type="entry name" value="HTH_ARSR_2"/>
    <property type="match status" value="1"/>
</dbReference>
<dbReference type="SMART" id="SM00418">
    <property type="entry name" value="HTH_ARSR"/>
    <property type="match status" value="1"/>
</dbReference>